<dbReference type="CDD" id="cd01948">
    <property type="entry name" value="EAL"/>
    <property type="match status" value="1"/>
</dbReference>
<evidence type="ECO:0000256" key="7">
    <source>
        <dbReference type="ARBA" id="ARBA00022989"/>
    </source>
</evidence>
<organism evidence="12 13">
    <name type="scientific">Acidicapsa dinghuensis</name>
    <dbReference type="NCBI Taxonomy" id="2218256"/>
    <lineage>
        <taxon>Bacteria</taxon>
        <taxon>Pseudomonadati</taxon>
        <taxon>Acidobacteriota</taxon>
        <taxon>Terriglobia</taxon>
        <taxon>Terriglobales</taxon>
        <taxon>Acidobacteriaceae</taxon>
        <taxon>Acidicapsa</taxon>
    </lineage>
</organism>
<protein>
    <recommendedName>
        <fullName evidence="2">cyclic-guanylate-specific phosphodiesterase</fullName>
        <ecNumber evidence="2">3.1.4.52</ecNumber>
    </recommendedName>
</protein>
<comment type="subcellular location">
    <subcellularLocation>
        <location evidence="1">Cell membrane</location>
        <topology evidence="1">Multi-pass membrane protein</topology>
    </subcellularLocation>
</comment>
<keyword evidence="6" id="KW-0378">Hydrolase</keyword>
<proteinExistence type="predicted"/>
<evidence type="ECO:0000256" key="3">
    <source>
        <dbReference type="ARBA" id="ARBA00022475"/>
    </source>
</evidence>
<dbReference type="Gene3D" id="3.20.20.450">
    <property type="entry name" value="EAL domain"/>
    <property type="match status" value="1"/>
</dbReference>
<dbReference type="Proteomes" id="UP001596091">
    <property type="component" value="Unassembled WGS sequence"/>
</dbReference>
<dbReference type="InterPro" id="IPR035919">
    <property type="entry name" value="EAL_sf"/>
</dbReference>
<dbReference type="Pfam" id="PF00563">
    <property type="entry name" value="EAL"/>
    <property type="match status" value="1"/>
</dbReference>
<dbReference type="PROSITE" id="PS50883">
    <property type="entry name" value="EAL"/>
    <property type="match status" value="1"/>
</dbReference>
<reference evidence="13" key="1">
    <citation type="journal article" date="2019" name="Int. J. Syst. Evol. Microbiol.">
        <title>The Global Catalogue of Microorganisms (GCM) 10K type strain sequencing project: providing services to taxonomists for standard genome sequencing and annotation.</title>
        <authorList>
            <consortium name="The Broad Institute Genomics Platform"/>
            <consortium name="The Broad Institute Genome Sequencing Center for Infectious Disease"/>
            <person name="Wu L."/>
            <person name="Ma J."/>
        </authorList>
    </citation>
    <scope>NUCLEOTIDE SEQUENCE [LARGE SCALE GENOMIC DNA]</scope>
    <source>
        <strain evidence="13">JCM 4087</strain>
    </source>
</reference>
<dbReference type="RefSeq" id="WP_263338684.1">
    <property type="nucleotide sequence ID" value="NZ_JAGSYH010000004.1"/>
</dbReference>
<feature type="transmembrane region" description="Helical" evidence="10">
    <location>
        <begin position="241"/>
        <end position="262"/>
    </location>
</feature>
<evidence type="ECO:0000256" key="5">
    <source>
        <dbReference type="ARBA" id="ARBA00022692"/>
    </source>
</evidence>
<comment type="catalytic activity">
    <reaction evidence="9">
        <text>3',3'-c-di-GMP + H2O = 5'-phosphoguanylyl(3'-&gt;5')guanosine + H(+)</text>
        <dbReference type="Rhea" id="RHEA:24902"/>
        <dbReference type="ChEBI" id="CHEBI:15377"/>
        <dbReference type="ChEBI" id="CHEBI:15378"/>
        <dbReference type="ChEBI" id="CHEBI:58754"/>
        <dbReference type="ChEBI" id="CHEBI:58805"/>
        <dbReference type="EC" id="3.1.4.52"/>
    </reaction>
</comment>
<evidence type="ECO:0000256" key="2">
    <source>
        <dbReference type="ARBA" id="ARBA00012282"/>
    </source>
</evidence>
<dbReference type="InterPro" id="IPR050706">
    <property type="entry name" value="Cyclic-di-GMP_PDE-like"/>
</dbReference>
<accession>A0ABW1EEL5</accession>
<dbReference type="PANTHER" id="PTHR33121">
    <property type="entry name" value="CYCLIC DI-GMP PHOSPHODIESTERASE PDEF"/>
    <property type="match status" value="1"/>
</dbReference>
<evidence type="ECO:0000256" key="10">
    <source>
        <dbReference type="SAM" id="Phobius"/>
    </source>
</evidence>
<comment type="caution">
    <text evidence="12">The sequence shown here is derived from an EMBL/GenBank/DDBJ whole genome shotgun (WGS) entry which is preliminary data.</text>
</comment>
<dbReference type="EMBL" id="JBHSPH010000002">
    <property type="protein sequence ID" value="MFC5862277.1"/>
    <property type="molecule type" value="Genomic_DNA"/>
</dbReference>
<evidence type="ECO:0000256" key="4">
    <source>
        <dbReference type="ARBA" id="ARBA00022636"/>
    </source>
</evidence>
<feature type="domain" description="EAL" evidence="11">
    <location>
        <begin position="266"/>
        <end position="519"/>
    </location>
</feature>
<keyword evidence="13" id="KW-1185">Reference proteome</keyword>
<gene>
    <name evidence="12" type="ORF">ACFPT7_08225</name>
</gene>
<dbReference type="InterPro" id="IPR024744">
    <property type="entry name" value="CSS-motif_dom"/>
</dbReference>
<dbReference type="Pfam" id="PF12792">
    <property type="entry name" value="CSS-motif"/>
    <property type="match status" value="1"/>
</dbReference>
<keyword evidence="4" id="KW-0973">c-di-GMP</keyword>
<evidence type="ECO:0000256" key="8">
    <source>
        <dbReference type="ARBA" id="ARBA00023136"/>
    </source>
</evidence>
<dbReference type="PANTHER" id="PTHR33121:SF81">
    <property type="entry name" value="CYCLIC DI-GMP PHOSPHODIESTERASE PDEB-RELATED"/>
    <property type="match status" value="1"/>
</dbReference>
<evidence type="ECO:0000259" key="11">
    <source>
        <dbReference type="PROSITE" id="PS50883"/>
    </source>
</evidence>
<keyword evidence="3" id="KW-1003">Cell membrane</keyword>
<sequence length="525" mass="57908">MRMTANHRIPIAIRSLAVLCACTVTGLVVGGLVAYQSTELKLDHYGRQLIAYAEAYNSEIITTLDEVNASPHPFCSDQDINRLRELVYHGHIVKEIGRVRNNMLYCTSVNGRLDHPIQETPADLVTPSGKSIWLNKSLYSVPGMRGDITQYGEADFIAAQNAFGDLREDPMGYTTTLANHVTGKVLPTAGDPLKLTNQEVLAERELLRGDTFYVARCSERFAPCMVTSITLHKAWLMNSSLIGGFALIGVLAGVVFASMNLLHWNDRSLQAQLRRALRYNQITVVYQPIVEIKTGKIVGAEALARWIDEDGNYVRPDVFVSAAEELGIIGKLTRVVLDCVVTELGEHLRSHPQFYISVNIAAADLADPQFLPALENVLRTHDIATRSINLELTERSTADHHMAISAIHKLRERGHQFFIDDFGTGYSSLSYLNQLAVDAIKIDRAFTDAIGTGSLTAAIVPQILSMAATLGVTVVVEGVERAEQSAYFAALQQHILAQGWHFGEAIPAKDLMRLFESREAEKLLA</sequence>
<evidence type="ECO:0000313" key="12">
    <source>
        <dbReference type="EMBL" id="MFC5862277.1"/>
    </source>
</evidence>
<name>A0ABW1EEL5_9BACT</name>
<dbReference type="EC" id="3.1.4.52" evidence="2"/>
<dbReference type="SUPFAM" id="SSF141868">
    <property type="entry name" value="EAL domain-like"/>
    <property type="match status" value="1"/>
</dbReference>
<evidence type="ECO:0000256" key="9">
    <source>
        <dbReference type="ARBA" id="ARBA00034290"/>
    </source>
</evidence>
<dbReference type="SMART" id="SM00052">
    <property type="entry name" value="EAL"/>
    <property type="match status" value="1"/>
</dbReference>
<evidence type="ECO:0000256" key="6">
    <source>
        <dbReference type="ARBA" id="ARBA00022801"/>
    </source>
</evidence>
<keyword evidence="7 10" id="KW-1133">Transmembrane helix</keyword>
<keyword evidence="8 10" id="KW-0472">Membrane</keyword>
<evidence type="ECO:0000256" key="1">
    <source>
        <dbReference type="ARBA" id="ARBA00004651"/>
    </source>
</evidence>
<keyword evidence="5 10" id="KW-0812">Transmembrane</keyword>
<evidence type="ECO:0000313" key="13">
    <source>
        <dbReference type="Proteomes" id="UP001596091"/>
    </source>
</evidence>
<dbReference type="InterPro" id="IPR001633">
    <property type="entry name" value="EAL_dom"/>
</dbReference>